<accession>A0A2P2JLW7</accession>
<evidence type="ECO:0000256" key="1">
    <source>
        <dbReference type="SAM" id="Phobius"/>
    </source>
</evidence>
<dbReference type="EMBL" id="GGEC01013965">
    <property type="protein sequence ID" value="MBW94448.1"/>
    <property type="molecule type" value="Transcribed_RNA"/>
</dbReference>
<keyword evidence="1" id="KW-1133">Transmembrane helix</keyword>
<name>A0A2P2JLW7_RHIMU</name>
<sequence length="63" mass="7619">MKNRIITIYLPCLSFLPCAYWFSKFRKSKCNKRERDGKRRKTTPNFSRETNKILHFYASPRSS</sequence>
<organism evidence="2">
    <name type="scientific">Rhizophora mucronata</name>
    <name type="common">Asiatic mangrove</name>
    <dbReference type="NCBI Taxonomy" id="61149"/>
    <lineage>
        <taxon>Eukaryota</taxon>
        <taxon>Viridiplantae</taxon>
        <taxon>Streptophyta</taxon>
        <taxon>Embryophyta</taxon>
        <taxon>Tracheophyta</taxon>
        <taxon>Spermatophyta</taxon>
        <taxon>Magnoliopsida</taxon>
        <taxon>eudicotyledons</taxon>
        <taxon>Gunneridae</taxon>
        <taxon>Pentapetalae</taxon>
        <taxon>rosids</taxon>
        <taxon>fabids</taxon>
        <taxon>Malpighiales</taxon>
        <taxon>Rhizophoraceae</taxon>
        <taxon>Rhizophora</taxon>
    </lineage>
</organism>
<proteinExistence type="predicted"/>
<keyword evidence="1" id="KW-0472">Membrane</keyword>
<protein>
    <submittedName>
        <fullName evidence="2">Uncharacterized protein</fullName>
    </submittedName>
</protein>
<evidence type="ECO:0000313" key="2">
    <source>
        <dbReference type="EMBL" id="MBW94448.1"/>
    </source>
</evidence>
<dbReference type="AlphaFoldDB" id="A0A2P2JLW7"/>
<feature type="transmembrane region" description="Helical" evidence="1">
    <location>
        <begin position="6"/>
        <end position="23"/>
    </location>
</feature>
<keyword evidence="1" id="KW-0812">Transmembrane</keyword>
<dbReference type="EMBL" id="GGEC01013963">
    <property type="protein sequence ID" value="MBW94446.1"/>
    <property type="molecule type" value="Transcribed_RNA"/>
</dbReference>
<reference evidence="2" key="1">
    <citation type="submission" date="2018-02" db="EMBL/GenBank/DDBJ databases">
        <title>Rhizophora mucronata_Transcriptome.</title>
        <authorList>
            <person name="Meera S.P."/>
            <person name="Sreeshan A."/>
            <person name="Augustine A."/>
        </authorList>
    </citation>
    <scope>NUCLEOTIDE SEQUENCE</scope>
    <source>
        <tissue evidence="2">Leaf</tissue>
    </source>
</reference>